<evidence type="ECO:0000256" key="1">
    <source>
        <dbReference type="ARBA" id="ARBA00001968"/>
    </source>
</evidence>
<gene>
    <name evidence="5" type="ORF">A4X13_0g8651</name>
</gene>
<accession>A0A8T8SDI2</accession>
<dbReference type="InterPro" id="IPR027806">
    <property type="entry name" value="HARBI1_dom"/>
</dbReference>
<feature type="region of interest" description="Disordered" evidence="3">
    <location>
        <begin position="96"/>
        <end position="119"/>
    </location>
</feature>
<comment type="caution">
    <text evidence="5">The sequence shown here is derived from an EMBL/GenBank/DDBJ whole genome shotgun (WGS) entry which is preliminary data.</text>
</comment>
<proteinExistence type="predicted"/>
<evidence type="ECO:0000256" key="2">
    <source>
        <dbReference type="ARBA" id="ARBA00022723"/>
    </source>
</evidence>
<reference evidence="5" key="1">
    <citation type="submission" date="2016-04" db="EMBL/GenBank/DDBJ databases">
        <authorList>
            <person name="Nguyen H.D."/>
            <person name="Samba Siva P."/>
            <person name="Cullis J."/>
            <person name="Levesque C.A."/>
            <person name="Hambleton S."/>
        </authorList>
    </citation>
    <scope>NUCLEOTIDE SEQUENCE</scope>
    <source>
        <strain evidence="5">DAOMC 236416</strain>
    </source>
</reference>
<dbReference type="GO" id="GO:0046872">
    <property type="term" value="F:metal ion binding"/>
    <property type="evidence" value="ECO:0007669"/>
    <property type="project" value="UniProtKB-KW"/>
</dbReference>
<evidence type="ECO:0000313" key="6">
    <source>
        <dbReference type="Proteomes" id="UP000077521"/>
    </source>
</evidence>
<dbReference type="AlphaFoldDB" id="A0A8T8SDI2"/>
<feature type="domain" description="DDE Tnp4" evidence="4">
    <location>
        <begin position="17"/>
        <end position="70"/>
    </location>
</feature>
<evidence type="ECO:0000259" key="4">
    <source>
        <dbReference type="Pfam" id="PF13359"/>
    </source>
</evidence>
<keyword evidence="6" id="KW-1185">Reference proteome</keyword>
<feature type="compositionally biased region" description="Basic and acidic residues" evidence="3">
    <location>
        <begin position="110"/>
        <end position="119"/>
    </location>
</feature>
<keyword evidence="2" id="KW-0479">Metal-binding</keyword>
<reference evidence="5" key="2">
    <citation type="journal article" date="2019" name="IMA Fungus">
        <title>Genome sequencing and comparison of five Tilletia species to identify candidate genes for the detection of regulated species infecting wheat.</title>
        <authorList>
            <person name="Nguyen H.D.T."/>
            <person name="Sultana T."/>
            <person name="Kesanakurti P."/>
            <person name="Hambleton S."/>
        </authorList>
    </citation>
    <scope>NUCLEOTIDE SEQUENCE</scope>
    <source>
        <strain evidence="5">DAOMC 236416</strain>
    </source>
</reference>
<evidence type="ECO:0000256" key="3">
    <source>
        <dbReference type="SAM" id="MobiDB-lite"/>
    </source>
</evidence>
<name>A0A8T8SDI2_9BASI</name>
<dbReference type="Pfam" id="PF13359">
    <property type="entry name" value="DDE_Tnp_4"/>
    <property type="match status" value="1"/>
</dbReference>
<feature type="region of interest" description="Disordered" evidence="3">
    <location>
        <begin position="1"/>
        <end position="22"/>
    </location>
</feature>
<protein>
    <recommendedName>
        <fullName evidence="4">DDE Tnp4 domain-containing protein</fullName>
    </recommendedName>
</protein>
<sequence length="119" mass="13616">MLNVRPELLPFPSRPRNAHEPYNKKHASLRSVVERIFGVIQERFKIIVSGRDYDLKTQARVFPALAVVHNFIRLHDPNDNVHPDDLAAWIDEAAQEAAEDDLSSTTNTTRAEKKRGEDM</sequence>
<comment type="cofactor">
    <cofactor evidence="1">
        <name>a divalent metal cation</name>
        <dbReference type="ChEBI" id="CHEBI:60240"/>
    </cofactor>
</comment>
<dbReference type="EMBL" id="LWDF02001649">
    <property type="protein sequence ID" value="KAE8237749.1"/>
    <property type="molecule type" value="Genomic_DNA"/>
</dbReference>
<organism evidence="5 6">
    <name type="scientific">Tilletia indica</name>
    <dbReference type="NCBI Taxonomy" id="43049"/>
    <lineage>
        <taxon>Eukaryota</taxon>
        <taxon>Fungi</taxon>
        <taxon>Dikarya</taxon>
        <taxon>Basidiomycota</taxon>
        <taxon>Ustilaginomycotina</taxon>
        <taxon>Exobasidiomycetes</taxon>
        <taxon>Tilletiales</taxon>
        <taxon>Tilletiaceae</taxon>
        <taxon>Tilletia</taxon>
    </lineage>
</organism>
<evidence type="ECO:0000313" key="5">
    <source>
        <dbReference type="EMBL" id="KAE8237749.1"/>
    </source>
</evidence>
<dbReference type="Proteomes" id="UP000077521">
    <property type="component" value="Unassembled WGS sequence"/>
</dbReference>